<feature type="non-terminal residue" evidence="3">
    <location>
        <position position="1"/>
    </location>
</feature>
<feature type="region of interest" description="Disordered" evidence="1">
    <location>
        <begin position="129"/>
        <end position="148"/>
    </location>
</feature>
<dbReference type="InterPro" id="IPR025475">
    <property type="entry name" value="DUF4326"/>
</dbReference>
<name>A0A0F9HA99_9ZZZZ</name>
<sequence>ANAIFQAEAWIELGGERVYTKRMANNTITGLDYQGVRYVEQNPASGSQYAMRARDGEQIIWVILNKGGYIGRIENGVVWKDPAHVKPPANQPIPGRATVIHIKDAPAGWKHDARYIYIGRRNFAEELQQSKWHNPTPLRTQEPQERDDNLREFSENFEISTLRQQAGELKGKVLVCYCKPKACHGDVLVGAANFG</sequence>
<dbReference type="EMBL" id="LAZR01025393">
    <property type="protein sequence ID" value="KKL72052.1"/>
    <property type="molecule type" value="Genomic_DNA"/>
</dbReference>
<accession>A0A0F9HA99</accession>
<feature type="compositionally biased region" description="Polar residues" evidence="1">
    <location>
        <begin position="129"/>
        <end position="141"/>
    </location>
</feature>
<reference evidence="3" key="1">
    <citation type="journal article" date="2015" name="Nature">
        <title>Complex archaea that bridge the gap between prokaryotes and eukaryotes.</title>
        <authorList>
            <person name="Spang A."/>
            <person name="Saw J.H."/>
            <person name="Jorgensen S.L."/>
            <person name="Zaremba-Niedzwiedzka K."/>
            <person name="Martijn J."/>
            <person name="Lind A.E."/>
            <person name="van Eijk R."/>
            <person name="Schleper C."/>
            <person name="Guy L."/>
            <person name="Ettema T.J."/>
        </authorList>
    </citation>
    <scope>NUCLEOTIDE SEQUENCE</scope>
</reference>
<protein>
    <recommendedName>
        <fullName evidence="2">DUF4326 domain-containing protein</fullName>
    </recommendedName>
</protein>
<gene>
    <name evidence="3" type="ORF">LCGC14_2088820</name>
</gene>
<evidence type="ECO:0000313" key="3">
    <source>
        <dbReference type="EMBL" id="KKL72052.1"/>
    </source>
</evidence>
<evidence type="ECO:0000259" key="2">
    <source>
        <dbReference type="Pfam" id="PF14216"/>
    </source>
</evidence>
<proteinExistence type="predicted"/>
<evidence type="ECO:0000256" key="1">
    <source>
        <dbReference type="SAM" id="MobiDB-lite"/>
    </source>
</evidence>
<comment type="caution">
    <text evidence="3">The sequence shown here is derived from an EMBL/GenBank/DDBJ whole genome shotgun (WGS) entry which is preliminary data.</text>
</comment>
<dbReference type="AlphaFoldDB" id="A0A0F9HA99"/>
<feature type="domain" description="DUF4326" evidence="2">
    <location>
        <begin position="108"/>
        <end position="189"/>
    </location>
</feature>
<organism evidence="3">
    <name type="scientific">marine sediment metagenome</name>
    <dbReference type="NCBI Taxonomy" id="412755"/>
    <lineage>
        <taxon>unclassified sequences</taxon>
        <taxon>metagenomes</taxon>
        <taxon>ecological metagenomes</taxon>
    </lineage>
</organism>
<dbReference type="Pfam" id="PF14216">
    <property type="entry name" value="DUF4326"/>
    <property type="match status" value="1"/>
</dbReference>